<keyword evidence="1" id="KW-0813">Transport</keyword>
<organism evidence="5 6">
    <name type="scientific">Pararhodobacter marinus</name>
    <dbReference type="NCBI Taxonomy" id="2184063"/>
    <lineage>
        <taxon>Bacteria</taxon>
        <taxon>Pseudomonadati</taxon>
        <taxon>Pseudomonadota</taxon>
        <taxon>Alphaproteobacteria</taxon>
        <taxon>Rhodobacterales</taxon>
        <taxon>Paracoccaceae</taxon>
        <taxon>Pararhodobacter</taxon>
    </lineage>
</organism>
<dbReference type="PANTHER" id="PTHR45772">
    <property type="entry name" value="CONSERVED COMPONENT OF ABC TRANSPORTER FOR NATURAL AMINO ACIDS-RELATED"/>
    <property type="match status" value="1"/>
</dbReference>
<dbReference type="AlphaFoldDB" id="A0A2U2CIC4"/>
<keyword evidence="2" id="KW-0547">Nucleotide-binding</keyword>
<evidence type="ECO:0000259" key="4">
    <source>
        <dbReference type="PROSITE" id="PS50893"/>
    </source>
</evidence>
<keyword evidence="6" id="KW-1185">Reference proteome</keyword>
<dbReference type="InterPro" id="IPR051120">
    <property type="entry name" value="ABC_AA/LPS_Transport"/>
</dbReference>
<reference evidence="5 6" key="1">
    <citation type="submission" date="2018-05" db="EMBL/GenBank/DDBJ databases">
        <title>Pararhodobacter marina sp. nov., isolated from deep-sea water of the Indian Ocean.</title>
        <authorList>
            <person name="Lai Q.Sr."/>
            <person name="Liu X."/>
            <person name="Shao Z."/>
        </authorList>
    </citation>
    <scope>NUCLEOTIDE SEQUENCE [LARGE SCALE GENOMIC DNA]</scope>
    <source>
        <strain evidence="5 6">CIC4N-9</strain>
    </source>
</reference>
<dbReference type="InterPro" id="IPR027417">
    <property type="entry name" value="P-loop_NTPase"/>
</dbReference>
<dbReference type="Gene3D" id="3.40.50.300">
    <property type="entry name" value="P-loop containing nucleotide triphosphate hydrolases"/>
    <property type="match status" value="1"/>
</dbReference>
<dbReference type="RefSeq" id="WP_109531392.1">
    <property type="nucleotide sequence ID" value="NZ_CAXQCA010000122.1"/>
</dbReference>
<evidence type="ECO:0000256" key="1">
    <source>
        <dbReference type="ARBA" id="ARBA00022448"/>
    </source>
</evidence>
<gene>
    <name evidence="5" type="ORF">C4N9_00830</name>
</gene>
<dbReference type="InterPro" id="IPR003439">
    <property type="entry name" value="ABC_transporter-like_ATP-bd"/>
</dbReference>
<dbReference type="Proteomes" id="UP000244940">
    <property type="component" value="Unassembled WGS sequence"/>
</dbReference>
<dbReference type="GO" id="GO:0005524">
    <property type="term" value="F:ATP binding"/>
    <property type="evidence" value="ECO:0007669"/>
    <property type="project" value="UniProtKB-KW"/>
</dbReference>
<dbReference type="GO" id="GO:0016887">
    <property type="term" value="F:ATP hydrolysis activity"/>
    <property type="evidence" value="ECO:0007669"/>
    <property type="project" value="InterPro"/>
</dbReference>
<name>A0A2U2CIC4_9RHOB</name>
<dbReference type="SMART" id="SM00382">
    <property type="entry name" value="AAA"/>
    <property type="match status" value="1"/>
</dbReference>
<dbReference type="PANTHER" id="PTHR45772:SF7">
    <property type="entry name" value="AMINO ACID ABC TRANSPORTER ATP-BINDING PROTEIN"/>
    <property type="match status" value="1"/>
</dbReference>
<sequence length="238" mass="25526">MMLTLDTVSKSFGALTVTDGVSLSVPKGEALGIIGPNGAGKSTLFNLITGNLMVSAGRIELMGRDVTRMPAMKRVRMGVGRSFQIPQPFEGLTVFENLLTAARFGGAASHDRAVHDCAEILRRTGMLARANQLAGDLSLLDRKRLELARALATGPELLLLDEIAGGLTEGECRTLVDTIREIHAAGTTIIWIEHVLHALTSVVERLAVLDFGRLIGVGAPDEIMASREVREIYLGIEV</sequence>
<dbReference type="EMBL" id="QEYD01000001">
    <property type="protein sequence ID" value="PWE31591.1"/>
    <property type="molecule type" value="Genomic_DNA"/>
</dbReference>
<comment type="caution">
    <text evidence="5">The sequence shown here is derived from an EMBL/GenBank/DDBJ whole genome shotgun (WGS) entry which is preliminary data.</text>
</comment>
<accession>A0A2U2CIC4</accession>
<dbReference type="GeneID" id="94363421"/>
<dbReference type="GO" id="GO:0015192">
    <property type="term" value="F:L-phenylalanine transmembrane transporter activity"/>
    <property type="evidence" value="ECO:0007669"/>
    <property type="project" value="TreeGrafter"/>
</dbReference>
<protein>
    <submittedName>
        <fullName evidence="5">ABC transporter ATP-binding protein</fullName>
    </submittedName>
</protein>
<dbReference type="GO" id="GO:1903806">
    <property type="term" value="P:L-isoleucine import across plasma membrane"/>
    <property type="evidence" value="ECO:0007669"/>
    <property type="project" value="TreeGrafter"/>
</dbReference>
<dbReference type="CDD" id="cd03219">
    <property type="entry name" value="ABC_Mj1267_LivG_branched"/>
    <property type="match status" value="1"/>
</dbReference>
<evidence type="ECO:0000256" key="3">
    <source>
        <dbReference type="ARBA" id="ARBA00022840"/>
    </source>
</evidence>
<dbReference type="GO" id="GO:1903805">
    <property type="term" value="P:L-valine import across plasma membrane"/>
    <property type="evidence" value="ECO:0007669"/>
    <property type="project" value="TreeGrafter"/>
</dbReference>
<evidence type="ECO:0000313" key="6">
    <source>
        <dbReference type="Proteomes" id="UP000244940"/>
    </source>
</evidence>
<dbReference type="GO" id="GO:0015188">
    <property type="term" value="F:L-isoleucine transmembrane transporter activity"/>
    <property type="evidence" value="ECO:0007669"/>
    <property type="project" value="TreeGrafter"/>
</dbReference>
<feature type="domain" description="ABC transporter" evidence="4">
    <location>
        <begin position="3"/>
        <end position="236"/>
    </location>
</feature>
<dbReference type="Pfam" id="PF00005">
    <property type="entry name" value="ABC_tran"/>
    <property type="match status" value="1"/>
</dbReference>
<dbReference type="GO" id="GO:0005304">
    <property type="term" value="F:L-valine transmembrane transporter activity"/>
    <property type="evidence" value="ECO:0007669"/>
    <property type="project" value="TreeGrafter"/>
</dbReference>
<proteinExistence type="predicted"/>
<evidence type="ECO:0000313" key="5">
    <source>
        <dbReference type="EMBL" id="PWE31591.1"/>
    </source>
</evidence>
<keyword evidence="3 5" id="KW-0067">ATP-binding</keyword>
<dbReference type="GO" id="GO:0015808">
    <property type="term" value="P:L-alanine transport"/>
    <property type="evidence" value="ECO:0007669"/>
    <property type="project" value="TreeGrafter"/>
</dbReference>
<dbReference type="PROSITE" id="PS50893">
    <property type="entry name" value="ABC_TRANSPORTER_2"/>
    <property type="match status" value="1"/>
</dbReference>
<evidence type="ECO:0000256" key="2">
    <source>
        <dbReference type="ARBA" id="ARBA00022741"/>
    </source>
</evidence>
<dbReference type="OrthoDB" id="9806149at2"/>
<dbReference type="GO" id="GO:0042941">
    <property type="term" value="P:D-alanine transmembrane transport"/>
    <property type="evidence" value="ECO:0007669"/>
    <property type="project" value="TreeGrafter"/>
</dbReference>
<dbReference type="SUPFAM" id="SSF52540">
    <property type="entry name" value="P-loop containing nucleoside triphosphate hydrolases"/>
    <property type="match status" value="1"/>
</dbReference>
<dbReference type="GO" id="GO:0005886">
    <property type="term" value="C:plasma membrane"/>
    <property type="evidence" value="ECO:0007669"/>
    <property type="project" value="TreeGrafter"/>
</dbReference>
<dbReference type="InterPro" id="IPR003593">
    <property type="entry name" value="AAA+_ATPase"/>
</dbReference>